<dbReference type="GO" id="GO:0099402">
    <property type="term" value="P:plant organ development"/>
    <property type="evidence" value="ECO:0007669"/>
    <property type="project" value="UniProtKB-ARBA"/>
</dbReference>
<evidence type="ECO:0000256" key="2">
    <source>
        <dbReference type="PROSITE-ProRule" id="PRU00708"/>
    </source>
</evidence>
<dbReference type="InterPro" id="IPR046960">
    <property type="entry name" value="PPR_At4g14850-like_plant"/>
</dbReference>
<dbReference type="GO" id="GO:0003723">
    <property type="term" value="F:RNA binding"/>
    <property type="evidence" value="ECO:0007669"/>
    <property type="project" value="InterPro"/>
</dbReference>
<dbReference type="InterPro" id="IPR002885">
    <property type="entry name" value="PPR_rpt"/>
</dbReference>
<sequence length="637" mass="71667">MYPLVKHKHTILNTSLAYCCRLIDQCFSLKSSKNVTVLHALLVKVGFNRYTFLGNRCLDLYCRSGSSAVDVLKVFDDIALRNVVSWNICLKGLLNFGHIEMACSLFDEMPERDVVSWNSMIVGHASCGHVDRALERFRRMQISGVQPSEYTYSILMSVVFATLGGRELHGSLIRRGFSTSNVVLGNSLIDMYGKLGLLDYSVGVFLGMKNKDIISWNSLIICFCKCGHGELALHWFWLMRSLGHSVDAFTFSAIINCCSDLRKLNKGEQSLALCMKLGFLCNSLVSSASIDLFSKCNRFGDSVKLFQELEHWDSAVCNSMISCYARHHFAEAALLLFVLTLREDIRPTEYTFSSLLSVIHSFPVEQGTQIHCLVIRLGFDSDAIVASSLVDMYSKFGFVNCAVEIFSRMTAKDLTCWNTLILGLTHNNMVYEALDTFKELLQSGPRPDRITFCAVLLACTYGGFVDVGLTLFSSMIDDYGIPPSNEHFACLVNLLFKAGRFDEAVELIKEIPYEPDCLVWESLLDACAIGDLNLIEGMVERLMEVMPDPSMAYQLLTRIYEMQGKWESLVRLKNTMRSLVKPVVGFSWIGMKNQIYVFDAKQLGQPGGKDVYCTMRLLTWEMEDEAVTSRSTMIDSI</sequence>
<reference evidence="3" key="1">
    <citation type="submission" date="2022-08" db="EMBL/GenBank/DDBJ databases">
        <authorList>
            <person name="Gutierrez-Valencia J."/>
        </authorList>
    </citation>
    <scope>NUCLEOTIDE SEQUENCE</scope>
</reference>
<comment type="caution">
    <text evidence="3">The sequence shown here is derived from an EMBL/GenBank/DDBJ whole genome shotgun (WGS) entry which is preliminary data.</text>
</comment>
<dbReference type="Proteomes" id="UP001154282">
    <property type="component" value="Unassembled WGS sequence"/>
</dbReference>
<name>A0AAV0RXX2_9ROSI</name>
<feature type="repeat" description="PPR" evidence="2">
    <location>
        <begin position="113"/>
        <end position="147"/>
    </location>
</feature>
<dbReference type="Gene3D" id="1.25.40.10">
    <property type="entry name" value="Tetratricopeptide repeat domain"/>
    <property type="match status" value="5"/>
</dbReference>
<dbReference type="PANTHER" id="PTHR47926">
    <property type="entry name" value="PENTATRICOPEPTIDE REPEAT-CONTAINING PROTEIN"/>
    <property type="match status" value="1"/>
</dbReference>
<dbReference type="PROSITE" id="PS51375">
    <property type="entry name" value="PPR"/>
    <property type="match status" value="5"/>
</dbReference>
<dbReference type="FunFam" id="1.25.40.10:FF:000158">
    <property type="entry name" value="pentatricopeptide repeat-containing protein At2g33680"/>
    <property type="match status" value="1"/>
</dbReference>
<dbReference type="PANTHER" id="PTHR47926:SF479">
    <property type="entry name" value="PENTACOTRIPEPTIDE-REPEAT REGION OF PRORP DOMAIN-CONTAINING PROTEIN"/>
    <property type="match status" value="1"/>
</dbReference>
<evidence type="ECO:0008006" key="5">
    <source>
        <dbReference type="Google" id="ProtNLM"/>
    </source>
</evidence>
<dbReference type="EMBL" id="CAMGYJ010000011">
    <property type="protein sequence ID" value="CAI0625365.1"/>
    <property type="molecule type" value="Genomic_DNA"/>
</dbReference>
<dbReference type="InterPro" id="IPR011990">
    <property type="entry name" value="TPR-like_helical_dom_sf"/>
</dbReference>
<dbReference type="NCBIfam" id="TIGR00756">
    <property type="entry name" value="PPR"/>
    <property type="match status" value="5"/>
</dbReference>
<feature type="repeat" description="PPR" evidence="2">
    <location>
        <begin position="413"/>
        <end position="447"/>
    </location>
</feature>
<feature type="repeat" description="PPR" evidence="2">
    <location>
        <begin position="82"/>
        <end position="112"/>
    </location>
</feature>
<dbReference type="GO" id="GO:0009451">
    <property type="term" value="P:RNA modification"/>
    <property type="evidence" value="ECO:0007669"/>
    <property type="project" value="InterPro"/>
</dbReference>
<dbReference type="AlphaFoldDB" id="A0AAV0RXX2"/>
<gene>
    <name evidence="3" type="ORF">LITE_LOCUS50391</name>
</gene>
<evidence type="ECO:0000313" key="3">
    <source>
        <dbReference type="EMBL" id="CAI0625365.1"/>
    </source>
</evidence>
<organism evidence="3 4">
    <name type="scientific">Linum tenue</name>
    <dbReference type="NCBI Taxonomy" id="586396"/>
    <lineage>
        <taxon>Eukaryota</taxon>
        <taxon>Viridiplantae</taxon>
        <taxon>Streptophyta</taxon>
        <taxon>Embryophyta</taxon>
        <taxon>Tracheophyta</taxon>
        <taxon>Spermatophyta</taxon>
        <taxon>Magnoliopsida</taxon>
        <taxon>eudicotyledons</taxon>
        <taxon>Gunneridae</taxon>
        <taxon>Pentapetalae</taxon>
        <taxon>rosids</taxon>
        <taxon>fabids</taxon>
        <taxon>Malpighiales</taxon>
        <taxon>Linaceae</taxon>
        <taxon>Linum</taxon>
    </lineage>
</organism>
<proteinExistence type="predicted"/>
<keyword evidence="4" id="KW-1185">Reference proteome</keyword>
<dbReference type="Pfam" id="PF01535">
    <property type="entry name" value="PPR"/>
    <property type="match status" value="4"/>
</dbReference>
<dbReference type="Pfam" id="PF13041">
    <property type="entry name" value="PPR_2"/>
    <property type="match status" value="2"/>
</dbReference>
<feature type="repeat" description="PPR" evidence="2">
    <location>
        <begin position="313"/>
        <end position="347"/>
    </location>
</feature>
<accession>A0AAV0RXX2</accession>
<feature type="repeat" description="PPR" evidence="2">
    <location>
        <begin position="212"/>
        <end position="246"/>
    </location>
</feature>
<protein>
    <recommendedName>
        <fullName evidence="5">Chlororespiratory reduction 4</fullName>
    </recommendedName>
</protein>
<keyword evidence="1" id="KW-0677">Repeat</keyword>
<evidence type="ECO:0000256" key="1">
    <source>
        <dbReference type="ARBA" id="ARBA00022737"/>
    </source>
</evidence>
<evidence type="ECO:0000313" key="4">
    <source>
        <dbReference type="Proteomes" id="UP001154282"/>
    </source>
</evidence>